<dbReference type="Gene3D" id="2.60.120.430">
    <property type="entry name" value="Galactose-binding lectin"/>
    <property type="match status" value="1"/>
</dbReference>
<feature type="non-terminal residue" evidence="1">
    <location>
        <position position="1"/>
    </location>
</feature>
<name>A0A7Y2H373_UNCEI</name>
<accession>A0A7Y2H373</accession>
<gene>
    <name evidence="1" type="ORF">HKN21_12240</name>
</gene>
<sequence length="125" mass="13979">GETCIEVVYSDPGYWGGVVWQHPPNDWGDLPGGYNLTGAKKLTFWARGKDGGEFVDFAVGILGSDKPYPDTAKASKKGVKLKQEWKKYTIKLDGKDLTQIKSGFIWTLGGQGRRVTFYLDDIRFE</sequence>
<dbReference type="AlphaFoldDB" id="A0A7Y2H373"/>
<evidence type="ECO:0000313" key="2">
    <source>
        <dbReference type="Proteomes" id="UP000547674"/>
    </source>
</evidence>
<dbReference type="SUPFAM" id="SSF49785">
    <property type="entry name" value="Galactose-binding domain-like"/>
    <property type="match status" value="1"/>
</dbReference>
<dbReference type="InterPro" id="IPR008979">
    <property type="entry name" value="Galactose-bd-like_sf"/>
</dbReference>
<protein>
    <submittedName>
        <fullName evidence="1">Uncharacterized protein</fullName>
    </submittedName>
</protein>
<organism evidence="1 2">
    <name type="scientific">Eiseniibacteriota bacterium</name>
    <dbReference type="NCBI Taxonomy" id="2212470"/>
    <lineage>
        <taxon>Bacteria</taxon>
        <taxon>Candidatus Eiseniibacteriota</taxon>
    </lineage>
</organism>
<comment type="caution">
    <text evidence="1">The sequence shown here is derived from an EMBL/GenBank/DDBJ whole genome shotgun (WGS) entry which is preliminary data.</text>
</comment>
<reference evidence="1 2" key="1">
    <citation type="submission" date="2020-03" db="EMBL/GenBank/DDBJ databases">
        <title>Metabolic flexibility allows generalist bacteria to become dominant in a frequently disturbed ecosystem.</title>
        <authorList>
            <person name="Chen Y.-J."/>
            <person name="Leung P.M."/>
            <person name="Bay S.K."/>
            <person name="Hugenholtz P."/>
            <person name="Kessler A.J."/>
            <person name="Shelley G."/>
            <person name="Waite D.W."/>
            <person name="Cook P.L."/>
            <person name="Greening C."/>
        </authorList>
    </citation>
    <scope>NUCLEOTIDE SEQUENCE [LARGE SCALE GENOMIC DNA]</scope>
    <source>
        <strain evidence="1">SS_bin_28</strain>
    </source>
</reference>
<dbReference type="EMBL" id="JABDJR010000492">
    <property type="protein sequence ID" value="NNF07522.1"/>
    <property type="molecule type" value="Genomic_DNA"/>
</dbReference>
<proteinExistence type="predicted"/>
<dbReference type="Proteomes" id="UP000547674">
    <property type="component" value="Unassembled WGS sequence"/>
</dbReference>
<evidence type="ECO:0000313" key="1">
    <source>
        <dbReference type="EMBL" id="NNF07522.1"/>
    </source>
</evidence>